<dbReference type="Proteomes" id="UP000242320">
    <property type="component" value="Unassembled WGS sequence"/>
</dbReference>
<sequence length="170" mass="18997">MPAPQPKDPLDDPIARFVTAVNEFIAMKRDVDPPSKHNTGNPIQDLMQNWQEFKRHIQRCREALVGAQPEVAQRLEQIISVGREIKALTDDPNIVNPVDAVVIRATDERAEIGNIIPRMANATSFATVMSLIGELFGLGTRTVTRRKEIAKALDDLTAYFLLRMPPRDSA</sequence>
<evidence type="ECO:0000313" key="2">
    <source>
        <dbReference type="Proteomes" id="UP000242320"/>
    </source>
</evidence>
<name>A0A1X2KYE7_9MYCO</name>
<reference evidence="1 2" key="1">
    <citation type="submission" date="2017-04" db="EMBL/GenBank/DDBJ databases">
        <title>The new phylogeny of genus Mycobacterium.</title>
        <authorList>
            <person name="Tortoli E."/>
            <person name="Trovato A."/>
            <person name="Cirillo D.M."/>
        </authorList>
    </citation>
    <scope>NUCLEOTIDE SEQUENCE [LARGE SCALE GENOMIC DNA]</scope>
    <source>
        <strain evidence="1 2">DSM 45247</strain>
    </source>
</reference>
<accession>A0A1X2KYE7</accession>
<proteinExistence type="predicted"/>
<organism evidence="1 2">
    <name type="scientific">Mycolicibacterium vulneris</name>
    <dbReference type="NCBI Taxonomy" id="547163"/>
    <lineage>
        <taxon>Bacteria</taxon>
        <taxon>Bacillati</taxon>
        <taxon>Actinomycetota</taxon>
        <taxon>Actinomycetes</taxon>
        <taxon>Mycobacteriales</taxon>
        <taxon>Mycobacteriaceae</taxon>
        <taxon>Mycolicibacterium</taxon>
    </lineage>
</organism>
<protein>
    <submittedName>
        <fullName evidence="1">Uncharacterized protein</fullName>
    </submittedName>
</protein>
<dbReference type="EMBL" id="NCXM01000015">
    <property type="protein sequence ID" value="OSC26725.1"/>
    <property type="molecule type" value="Genomic_DNA"/>
</dbReference>
<gene>
    <name evidence="1" type="ORF">B8W69_16115</name>
</gene>
<keyword evidence="2" id="KW-1185">Reference proteome</keyword>
<comment type="caution">
    <text evidence="1">The sequence shown here is derived from an EMBL/GenBank/DDBJ whole genome shotgun (WGS) entry which is preliminary data.</text>
</comment>
<dbReference type="RefSeq" id="WP_085290780.1">
    <property type="nucleotide sequence ID" value="NZ_NCXM01000015.1"/>
</dbReference>
<evidence type="ECO:0000313" key="1">
    <source>
        <dbReference type="EMBL" id="OSC26725.1"/>
    </source>
</evidence>
<dbReference type="OrthoDB" id="4762764at2"/>
<dbReference type="AlphaFoldDB" id="A0A1X2KYE7"/>